<dbReference type="PaxDb" id="4081-Solyc08g066150.1.1"/>
<dbReference type="HOGENOM" id="CLU_1734673_0_0_1"/>
<name>K4CLJ2_SOLLC</name>
<dbReference type="EnsemblPlants" id="Solyc08g066150.1.1">
    <property type="protein sequence ID" value="Solyc08g066150.1.1"/>
    <property type="gene ID" value="Solyc08g066150.1"/>
</dbReference>
<evidence type="ECO:0000256" key="1">
    <source>
        <dbReference type="SAM" id="Phobius"/>
    </source>
</evidence>
<proteinExistence type="predicted"/>
<keyword evidence="1" id="KW-0812">Transmembrane</keyword>
<organism evidence="2">
    <name type="scientific">Solanum lycopersicum</name>
    <name type="common">Tomato</name>
    <name type="synonym">Lycopersicon esculentum</name>
    <dbReference type="NCBI Taxonomy" id="4081"/>
    <lineage>
        <taxon>Eukaryota</taxon>
        <taxon>Viridiplantae</taxon>
        <taxon>Streptophyta</taxon>
        <taxon>Embryophyta</taxon>
        <taxon>Tracheophyta</taxon>
        <taxon>Spermatophyta</taxon>
        <taxon>Magnoliopsida</taxon>
        <taxon>eudicotyledons</taxon>
        <taxon>Gunneridae</taxon>
        <taxon>Pentapetalae</taxon>
        <taxon>asterids</taxon>
        <taxon>lamiids</taxon>
        <taxon>Solanales</taxon>
        <taxon>Solanaceae</taxon>
        <taxon>Solanoideae</taxon>
        <taxon>Solaneae</taxon>
        <taxon>Solanum</taxon>
        <taxon>Solanum subgen. Lycopersicon</taxon>
    </lineage>
</organism>
<reference evidence="2" key="2">
    <citation type="submission" date="2015-06" db="UniProtKB">
        <authorList>
            <consortium name="EnsemblPlants"/>
        </authorList>
    </citation>
    <scope>IDENTIFICATION</scope>
    <source>
        <strain evidence="2">cv. Heinz 1706</strain>
    </source>
</reference>
<dbReference type="Gramene" id="Solyc08g066150.1.1">
    <property type="protein sequence ID" value="Solyc08g066150.1.1"/>
    <property type="gene ID" value="Solyc08g066150.1"/>
</dbReference>
<evidence type="ECO:0000313" key="3">
    <source>
        <dbReference type="Proteomes" id="UP000004994"/>
    </source>
</evidence>
<protein>
    <submittedName>
        <fullName evidence="2">Uncharacterized protein</fullName>
    </submittedName>
</protein>
<keyword evidence="3" id="KW-1185">Reference proteome</keyword>
<dbReference type="AlphaFoldDB" id="K4CLJ2"/>
<keyword evidence="1" id="KW-0472">Membrane</keyword>
<feature type="transmembrane region" description="Helical" evidence="1">
    <location>
        <begin position="20"/>
        <end position="48"/>
    </location>
</feature>
<keyword evidence="1" id="KW-1133">Transmembrane helix</keyword>
<evidence type="ECO:0000313" key="2">
    <source>
        <dbReference type="EnsemblPlants" id="Solyc08g066150.1.1"/>
    </source>
</evidence>
<accession>K4CLJ2</accession>
<sequence>MGVEGSELLLHLTSYWEGFPNFPLCILFLVRCWWSLYCLIIFLPLGVVFKGNTLLGAHIFLSNMTLPRFMTMVQFSVVWFVRSPSWLWSLSLLLNQQILLVYGWLQFMGEVPVLPELLRHGHDPEEDARLYVDREECLLLALLTGPSCLVN</sequence>
<dbReference type="Proteomes" id="UP000004994">
    <property type="component" value="Chromosome 8"/>
</dbReference>
<dbReference type="InParanoid" id="K4CLJ2"/>
<reference evidence="2" key="1">
    <citation type="journal article" date="2012" name="Nature">
        <title>The tomato genome sequence provides insights into fleshy fruit evolution.</title>
        <authorList>
            <consortium name="Tomato Genome Consortium"/>
        </authorList>
    </citation>
    <scope>NUCLEOTIDE SEQUENCE [LARGE SCALE GENOMIC DNA]</scope>
    <source>
        <strain evidence="2">cv. Heinz 1706</strain>
    </source>
</reference>